<feature type="chain" id="PRO_5005505383" evidence="2">
    <location>
        <begin position="20"/>
        <end position="168"/>
    </location>
</feature>
<sequence length="168" mass="18035">MTYKSHLLWAVLAGSASWAAVQVVPLPGVGRLPVGGANEFMLWMAAAVVGGLFPDVDHPHSRMGRAMPLVSWLVRCIAGHRGLTHSLAFLALVGGGLFCFVSMPIGLGFAAGYASHLFGDFLTDGGIPLFWPWRRRVGFRLFANGGFAEAALNVVASSAAFYAWWHLH</sequence>
<accession>A0A0K6IQE3</accession>
<keyword evidence="1" id="KW-0812">Transmembrane</keyword>
<protein>
    <submittedName>
        <fullName evidence="3">Membrane-bound metal-dependent hydrolase YbcI, DUF457 family</fullName>
    </submittedName>
</protein>
<keyword evidence="4" id="KW-1185">Reference proteome</keyword>
<dbReference type="PANTHER" id="PTHR35531">
    <property type="entry name" value="INNER MEMBRANE PROTEIN YBCI-RELATED"/>
    <property type="match status" value="1"/>
</dbReference>
<keyword evidence="1" id="KW-1133">Transmembrane helix</keyword>
<evidence type="ECO:0000313" key="4">
    <source>
        <dbReference type="Proteomes" id="UP000182108"/>
    </source>
</evidence>
<dbReference type="EMBL" id="CYHH01000001">
    <property type="protein sequence ID" value="CUB05321.1"/>
    <property type="molecule type" value="Genomic_DNA"/>
</dbReference>
<feature type="transmembrane region" description="Helical" evidence="1">
    <location>
        <begin position="145"/>
        <end position="165"/>
    </location>
</feature>
<dbReference type="InterPro" id="IPR007404">
    <property type="entry name" value="YdjM-like"/>
</dbReference>
<name>A0A0K6IQE3_9PROT</name>
<organism evidence="3 4">
    <name type="scientific">Tepidiphilus thermophilus</name>
    <dbReference type="NCBI Taxonomy" id="876478"/>
    <lineage>
        <taxon>Bacteria</taxon>
        <taxon>Pseudomonadati</taxon>
        <taxon>Pseudomonadota</taxon>
        <taxon>Hydrogenophilia</taxon>
        <taxon>Hydrogenophilales</taxon>
        <taxon>Hydrogenophilaceae</taxon>
        <taxon>Tepidiphilus</taxon>
    </lineage>
</organism>
<dbReference type="PANTHER" id="PTHR35531:SF1">
    <property type="entry name" value="INNER MEMBRANE PROTEIN YBCI-RELATED"/>
    <property type="match status" value="1"/>
</dbReference>
<proteinExistence type="predicted"/>
<dbReference type="GO" id="GO:0016787">
    <property type="term" value="F:hydrolase activity"/>
    <property type="evidence" value="ECO:0007669"/>
    <property type="project" value="UniProtKB-KW"/>
</dbReference>
<keyword evidence="2" id="KW-0732">Signal</keyword>
<dbReference type="RefSeq" id="WP_055422677.1">
    <property type="nucleotide sequence ID" value="NZ_CYHH01000001.1"/>
</dbReference>
<dbReference type="AlphaFoldDB" id="A0A0K6IQE3"/>
<keyword evidence="3" id="KW-0378">Hydrolase</keyword>
<feature type="transmembrane region" description="Helical" evidence="1">
    <location>
        <begin position="87"/>
        <end position="107"/>
    </location>
</feature>
<evidence type="ECO:0000313" key="3">
    <source>
        <dbReference type="EMBL" id="CUB05321.1"/>
    </source>
</evidence>
<feature type="signal peptide" evidence="2">
    <location>
        <begin position="1"/>
        <end position="19"/>
    </location>
</feature>
<gene>
    <name evidence="3" type="ORF">Ga0061068_101314</name>
</gene>
<dbReference type="Proteomes" id="UP000182108">
    <property type="component" value="Unassembled WGS sequence"/>
</dbReference>
<dbReference type="Pfam" id="PF04307">
    <property type="entry name" value="YdjM"/>
    <property type="match status" value="1"/>
</dbReference>
<evidence type="ECO:0000256" key="1">
    <source>
        <dbReference type="SAM" id="Phobius"/>
    </source>
</evidence>
<reference evidence="4" key="1">
    <citation type="submission" date="2015-08" db="EMBL/GenBank/DDBJ databases">
        <authorList>
            <person name="Babu N.S."/>
            <person name="Beckwith C.J."/>
            <person name="Beseler K.G."/>
            <person name="Brison A."/>
            <person name="Carone J.V."/>
            <person name="Caskin T.P."/>
            <person name="Diamond M."/>
            <person name="Durham M.E."/>
            <person name="Foxe J.M."/>
            <person name="Go M."/>
            <person name="Henderson B.A."/>
            <person name="Jones I.B."/>
            <person name="McGettigan J.A."/>
            <person name="Micheletti S.J."/>
            <person name="Nasrallah M.E."/>
            <person name="Ortiz D."/>
            <person name="Piller C.R."/>
            <person name="Privatt S.R."/>
            <person name="Schneider S.L."/>
            <person name="Sharp S."/>
            <person name="Smith T.C."/>
            <person name="Stanton J.D."/>
            <person name="Ullery H.E."/>
            <person name="Wilson R.J."/>
            <person name="Serrano M.G."/>
            <person name="Buck G."/>
            <person name="Lee V."/>
            <person name="Wang Y."/>
            <person name="Carvalho R."/>
            <person name="Voegtly L."/>
            <person name="Shi R."/>
            <person name="Duckworth R."/>
            <person name="Johnson A."/>
            <person name="Loviza R."/>
            <person name="Walstead R."/>
            <person name="Shah Z."/>
            <person name="Kiflezghi M."/>
            <person name="Wade K."/>
            <person name="Ball S.L."/>
            <person name="Bradley K.W."/>
            <person name="Asai D.J."/>
            <person name="Bowman C.A."/>
            <person name="Russell D.A."/>
            <person name="Pope W.H."/>
            <person name="Jacobs-Sera D."/>
            <person name="Hendrix R.W."/>
            <person name="Hatfull G.F."/>
        </authorList>
    </citation>
    <scope>NUCLEOTIDE SEQUENCE [LARGE SCALE GENOMIC DNA]</scope>
    <source>
        <strain evidence="4">JCM 19170</strain>
    </source>
</reference>
<evidence type="ECO:0000256" key="2">
    <source>
        <dbReference type="SAM" id="SignalP"/>
    </source>
</evidence>
<keyword evidence="1" id="KW-0472">Membrane</keyword>